<dbReference type="EMBL" id="CABFVA020000097">
    <property type="protein sequence ID" value="VVM07517.1"/>
    <property type="molecule type" value="Genomic_DNA"/>
</dbReference>
<dbReference type="SMART" id="SM00855">
    <property type="entry name" value="PGAM"/>
    <property type="match status" value="1"/>
</dbReference>
<feature type="binding site" evidence="1">
    <location>
        <position position="71"/>
    </location>
    <ligand>
        <name>substrate</name>
    </ligand>
</feature>
<feature type="binding site" evidence="1">
    <location>
        <begin position="21"/>
        <end position="28"/>
    </location>
    <ligand>
        <name>substrate</name>
    </ligand>
</feature>
<evidence type="ECO:0000313" key="3">
    <source>
        <dbReference type="Proteomes" id="UP000334923"/>
    </source>
</evidence>
<dbReference type="SUPFAM" id="SSF53254">
    <property type="entry name" value="Phosphoglycerate mutase-like"/>
    <property type="match status" value="1"/>
</dbReference>
<protein>
    <submittedName>
        <fullName evidence="2">Adenosylcobalamin/alpha-ribazole phosphatase</fullName>
        <ecNumber evidence="2">3.1.3.73</ecNumber>
    </submittedName>
</protein>
<name>A0A5E6MH27_9BACT</name>
<sequence>MVDANRTTVRSSAVPRIFVARHCKTSWNLERRIQGRTDIPLCAEGIAEAKANCELLRPLPIDRILSSPLARGRQTAEIYGEALGVPVEAWPEWVEVNMGEWEGHTHGELSAREPAEYDHWLADPSGVPLSAIGGEDVWSARKRVVGALCSLAGRPERGILLILHKYIRAILQCAILDQPFRRFSEEIVDSTAPSELPAPAVERLCR</sequence>
<dbReference type="InterPro" id="IPR013078">
    <property type="entry name" value="His_Pase_superF_clade-1"/>
</dbReference>
<organism evidence="2 3">
    <name type="scientific">Methylacidimicrobium tartarophylax</name>
    <dbReference type="NCBI Taxonomy" id="1041768"/>
    <lineage>
        <taxon>Bacteria</taxon>
        <taxon>Pseudomonadati</taxon>
        <taxon>Verrucomicrobiota</taxon>
        <taxon>Methylacidimicrobium</taxon>
    </lineage>
</organism>
<dbReference type="Proteomes" id="UP000334923">
    <property type="component" value="Unassembled WGS sequence"/>
</dbReference>
<dbReference type="Pfam" id="PF00300">
    <property type="entry name" value="His_Phos_1"/>
    <property type="match status" value="1"/>
</dbReference>
<evidence type="ECO:0000256" key="1">
    <source>
        <dbReference type="PIRSR" id="PIRSR613078-2"/>
    </source>
</evidence>
<proteinExistence type="predicted"/>
<keyword evidence="2" id="KW-0378">Hydrolase</keyword>
<gene>
    <name evidence="2" type="primary">cobC</name>
    <name evidence="2" type="ORF">MAMT_01784</name>
</gene>
<dbReference type="AlphaFoldDB" id="A0A5E6MH27"/>
<dbReference type="InterPro" id="IPR050275">
    <property type="entry name" value="PGM_Phosphatase"/>
</dbReference>
<dbReference type="EC" id="3.1.3.73" evidence="2"/>
<dbReference type="PANTHER" id="PTHR48100">
    <property type="entry name" value="BROAD-SPECIFICITY PHOSPHATASE YOR283W-RELATED"/>
    <property type="match status" value="1"/>
</dbReference>
<reference evidence="2 3" key="1">
    <citation type="submission" date="2019-09" db="EMBL/GenBank/DDBJ databases">
        <authorList>
            <person name="Cremers G."/>
        </authorList>
    </citation>
    <scope>NUCLEOTIDE SEQUENCE [LARGE SCALE GENOMIC DNA]</scope>
    <source>
        <strain evidence="2">4A</strain>
    </source>
</reference>
<dbReference type="CDD" id="cd07067">
    <property type="entry name" value="HP_PGM_like"/>
    <property type="match status" value="1"/>
</dbReference>
<dbReference type="Gene3D" id="3.40.50.1240">
    <property type="entry name" value="Phosphoglycerate mutase-like"/>
    <property type="match status" value="1"/>
</dbReference>
<evidence type="ECO:0000313" key="2">
    <source>
        <dbReference type="EMBL" id="VVM07517.1"/>
    </source>
</evidence>
<accession>A0A5E6MH27</accession>
<dbReference type="GO" id="GO:0043755">
    <property type="term" value="F:alpha-ribazole phosphatase activity"/>
    <property type="evidence" value="ECO:0007669"/>
    <property type="project" value="UniProtKB-EC"/>
</dbReference>
<keyword evidence="3" id="KW-1185">Reference proteome</keyword>
<dbReference type="InterPro" id="IPR029033">
    <property type="entry name" value="His_PPase_superfam"/>
</dbReference>